<evidence type="ECO:0000313" key="12">
    <source>
        <dbReference type="EMBL" id="KAH0917845.1"/>
    </source>
</evidence>
<keyword evidence="4 9" id="KW-0547">Nucleotide-binding</keyword>
<dbReference type="EMBL" id="JAGKQM010000007">
    <property type="protein sequence ID" value="KAH0917845.1"/>
    <property type="molecule type" value="Genomic_DNA"/>
</dbReference>
<feature type="domain" description="Glutamine amidotransferase" evidence="10">
    <location>
        <begin position="365"/>
        <end position="470"/>
    </location>
</feature>
<keyword evidence="6 9" id="KW-0315">Glutamine amidotransferase</keyword>
<dbReference type="Proteomes" id="UP000824890">
    <property type="component" value="Unassembled WGS sequence"/>
</dbReference>
<dbReference type="InterPro" id="IPR004468">
    <property type="entry name" value="CTP_synthase"/>
</dbReference>
<dbReference type="PANTHER" id="PTHR11550">
    <property type="entry name" value="CTP SYNTHASE"/>
    <property type="match status" value="1"/>
</dbReference>
<feature type="domain" description="CTP synthase N-terminal" evidence="11">
    <location>
        <begin position="58"/>
        <end position="328"/>
    </location>
</feature>
<evidence type="ECO:0000256" key="1">
    <source>
        <dbReference type="ARBA" id="ARBA00005171"/>
    </source>
</evidence>
<keyword evidence="3 9" id="KW-0436">Ligase</keyword>
<comment type="similarity">
    <text evidence="2 9">Belongs to the CTP synthase family.</text>
</comment>
<feature type="non-terminal residue" evidence="12">
    <location>
        <position position="1"/>
    </location>
</feature>
<name>A0ABQ8CNA6_BRANA</name>
<accession>A0ABQ8CNA6</accession>
<evidence type="ECO:0000259" key="11">
    <source>
        <dbReference type="Pfam" id="PF06418"/>
    </source>
</evidence>
<evidence type="ECO:0000256" key="6">
    <source>
        <dbReference type="ARBA" id="ARBA00022962"/>
    </source>
</evidence>
<dbReference type="NCBIfam" id="NF003792">
    <property type="entry name" value="PRK05380.1"/>
    <property type="match status" value="1"/>
</dbReference>
<dbReference type="InterPro" id="IPR017456">
    <property type="entry name" value="CTP_synthase_N"/>
</dbReference>
<evidence type="ECO:0000256" key="8">
    <source>
        <dbReference type="ARBA" id="ARBA00047781"/>
    </source>
</evidence>
<evidence type="ECO:0000256" key="7">
    <source>
        <dbReference type="ARBA" id="ARBA00022975"/>
    </source>
</evidence>
<reference evidence="12 13" key="1">
    <citation type="submission" date="2021-05" db="EMBL/GenBank/DDBJ databases">
        <title>Genome Assembly of Synthetic Allotetraploid Brassica napus Reveals Homoeologous Exchanges between Subgenomes.</title>
        <authorList>
            <person name="Davis J.T."/>
        </authorList>
    </citation>
    <scope>NUCLEOTIDE SEQUENCE [LARGE SCALE GENOMIC DNA]</scope>
    <source>
        <strain evidence="13">cv. Da-Ae</strain>
        <tissue evidence="12">Seedling</tissue>
    </source>
</reference>
<protein>
    <recommendedName>
        <fullName evidence="9">CTP synthase</fullName>
        <ecNumber evidence="9">6.3.4.2</ecNumber>
    </recommendedName>
    <alternativeName>
        <fullName evidence="9">UTP--ammonia ligase</fullName>
    </alternativeName>
</protein>
<dbReference type="InterPro" id="IPR027417">
    <property type="entry name" value="P-loop_NTPase"/>
</dbReference>
<comment type="catalytic activity">
    <reaction evidence="8 9">
        <text>UTP + L-glutamine + ATP + H2O = CTP + L-glutamate + ADP + phosphate + 2 H(+)</text>
        <dbReference type="Rhea" id="RHEA:26426"/>
        <dbReference type="ChEBI" id="CHEBI:15377"/>
        <dbReference type="ChEBI" id="CHEBI:15378"/>
        <dbReference type="ChEBI" id="CHEBI:29985"/>
        <dbReference type="ChEBI" id="CHEBI:30616"/>
        <dbReference type="ChEBI" id="CHEBI:37563"/>
        <dbReference type="ChEBI" id="CHEBI:43474"/>
        <dbReference type="ChEBI" id="CHEBI:46398"/>
        <dbReference type="ChEBI" id="CHEBI:58359"/>
        <dbReference type="ChEBI" id="CHEBI:456216"/>
        <dbReference type="EC" id="6.3.4.2"/>
    </reaction>
</comment>
<dbReference type="PROSITE" id="PS51273">
    <property type="entry name" value="GATASE_TYPE_1"/>
    <property type="match status" value="1"/>
</dbReference>
<dbReference type="CDD" id="cd03113">
    <property type="entry name" value="CTPS_N"/>
    <property type="match status" value="1"/>
</dbReference>
<proteinExistence type="inferred from homology"/>
<evidence type="ECO:0000256" key="3">
    <source>
        <dbReference type="ARBA" id="ARBA00022598"/>
    </source>
</evidence>
<organism evidence="12 13">
    <name type="scientific">Brassica napus</name>
    <name type="common">Rape</name>
    <dbReference type="NCBI Taxonomy" id="3708"/>
    <lineage>
        <taxon>Eukaryota</taxon>
        <taxon>Viridiplantae</taxon>
        <taxon>Streptophyta</taxon>
        <taxon>Embryophyta</taxon>
        <taxon>Tracheophyta</taxon>
        <taxon>Spermatophyta</taxon>
        <taxon>Magnoliopsida</taxon>
        <taxon>eudicotyledons</taxon>
        <taxon>Gunneridae</taxon>
        <taxon>Pentapetalae</taxon>
        <taxon>rosids</taxon>
        <taxon>malvids</taxon>
        <taxon>Brassicales</taxon>
        <taxon>Brassicaceae</taxon>
        <taxon>Brassiceae</taxon>
        <taxon>Brassica</taxon>
    </lineage>
</organism>
<evidence type="ECO:0000256" key="5">
    <source>
        <dbReference type="ARBA" id="ARBA00022840"/>
    </source>
</evidence>
<dbReference type="SUPFAM" id="SSF52540">
    <property type="entry name" value="P-loop containing nucleoside triphosphate hydrolases"/>
    <property type="match status" value="1"/>
</dbReference>
<evidence type="ECO:0000256" key="2">
    <source>
        <dbReference type="ARBA" id="ARBA00007533"/>
    </source>
</evidence>
<dbReference type="Gene3D" id="3.40.50.880">
    <property type="match status" value="2"/>
</dbReference>
<dbReference type="InterPro" id="IPR029062">
    <property type="entry name" value="Class_I_gatase-like"/>
</dbReference>
<keyword evidence="7 9" id="KW-0665">Pyrimidine biosynthesis</keyword>
<evidence type="ECO:0000313" key="13">
    <source>
        <dbReference type="Proteomes" id="UP000824890"/>
    </source>
</evidence>
<dbReference type="InterPro" id="IPR033828">
    <property type="entry name" value="GATase1_CTP_Synthase"/>
</dbReference>
<comment type="caution">
    <text evidence="12">The sequence shown here is derived from an EMBL/GenBank/DDBJ whole genome shotgun (WGS) entry which is preliminary data.</text>
</comment>
<dbReference type="SUPFAM" id="SSF52317">
    <property type="entry name" value="Class I glutamine amidotransferase-like"/>
    <property type="match status" value="1"/>
</dbReference>
<dbReference type="InterPro" id="IPR017926">
    <property type="entry name" value="GATASE"/>
</dbReference>
<sequence length="640" mass="70564">KRVGVYIGVLKERGHSLLFVVTYLFLSSSFIKRLPSDRKIQSCRNTQPPVKSRNKEMKYVLVTGGVVSGLGKGVTASSIGVLLKACGLRVTSIKIDPYLNTDAGTMSPFEHGEVFVLDDGGEVDLDLGNYERFLDIKLTRDNNITTGKIYQHVIAKERKGDYLGKTVQVVPHITDAIQEWIERVAAIPVDGEDGPADVCVIELGGTIGDIESAPFIEALGQFSYRVGQGNFCLVHVSLVPVLNVVGEQKTKPTQHSVRGLRGLGLIPDILACRSTKALEENVKEKLAQFCHVPLENIFTLYDVPNIWHIPRLLKDQKAHLVISKVLNLASIVKEPSLEEWTSRAELCANLHVPVRIAVVGKYTSLSDAYLSVLKALLHAAVACRKKLVVDWVPACDLEKETEKENPNAYKAAWKLLKGVDGVLVPGGFGDRGVEGKILAAKYARENKIPFLGICLGMQVAVIEFARSVLCLHDADSTEFKPQTQHPCIIFMPEVLRLSHSLYLICIFVYCLPHSSCSVGLGFKNSYGWHYAVRIKKIDLQCHRQQIRQTIVELPSHPFFIGAQFHPEYKSRPGKASPLFLGLIAASCGELDSVMNPSSAHQHLISNCPKNVFVNGNSKKASNGLADVRHNNGYCNGLYTR</sequence>
<comment type="function">
    <text evidence="9">Catalyzes the ATP-dependent amination of UTP to CTP with either L-glutamine or ammonia as the source of nitrogen.</text>
</comment>
<dbReference type="Pfam" id="PF00117">
    <property type="entry name" value="GATase"/>
    <property type="match status" value="1"/>
</dbReference>
<keyword evidence="5 9" id="KW-0067">ATP-binding</keyword>
<keyword evidence="13" id="KW-1185">Reference proteome</keyword>
<comment type="pathway">
    <text evidence="1 9">Pyrimidine metabolism; CTP biosynthesis via de novo pathway; CTP from UDP: step 2/2.</text>
</comment>
<dbReference type="Pfam" id="PF06418">
    <property type="entry name" value="CTP_synth_N"/>
    <property type="match status" value="1"/>
</dbReference>
<evidence type="ECO:0000256" key="9">
    <source>
        <dbReference type="RuleBase" id="RU810713"/>
    </source>
</evidence>
<evidence type="ECO:0000256" key="4">
    <source>
        <dbReference type="ARBA" id="ARBA00022741"/>
    </source>
</evidence>
<gene>
    <name evidence="12" type="ORF">HID58_025505</name>
</gene>
<dbReference type="EC" id="6.3.4.2" evidence="9"/>
<dbReference type="Gene3D" id="3.40.50.300">
    <property type="entry name" value="P-loop containing nucleotide triphosphate hydrolases"/>
    <property type="match status" value="1"/>
</dbReference>
<dbReference type="CDD" id="cd01746">
    <property type="entry name" value="GATase1_CTP_Synthase"/>
    <property type="match status" value="1"/>
</dbReference>
<evidence type="ECO:0000259" key="10">
    <source>
        <dbReference type="Pfam" id="PF00117"/>
    </source>
</evidence>
<dbReference type="PANTHER" id="PTHR11550:SF34">
    <property type="entry name" value="CTP SYNTHASE"/>
    <property type="match status" value="1"/>
</dbReference>
<dbReference type="NCBIfam" id="TIGR00337">
    <property type="entry name" value="PyrG"/>
    <property type="match status" value="1"/>
</dbReference>